<dbReference type="Gene3D" id="1.10.530.10">
    <property type="match status" value="1"/>
</dbReference>
<comment type="similarity">
    <text evidence="1">Belongs to the transglycosylase Slt family.</text>
</comment>
<dbReference type="PROSITE" id="PS00922">
    <property type="entry name" value="TRANSGLYCOSYLASE"/>
    <property type="match status" value="1"/>
</dbReference>
<accession>A0A2T2WDY8</accession>
<dbReference type="SUPFAM" id="SSF53955">
    <property type="entry name" value="Lysozyme-like"/>
    <property type="match status" value="1"/>
</dbReference>
<dbReference type="GO" id="GO:0000270">
    <property type="term" value="P:peptidoglycan metabolic process"/>
    <property type="evidence" value="ECO:0007669"/>
    <property type="project" value="InterPro"/>
</dbReference>
<evidence type="ECO:0000256" key="1">
    <source>
        <dbReference type="ARBA" id="ARBA00007734"/>
    </source>
</evidence>
<keyword evidence="2" id="KW-0472">Membrane</keyword>
<dbReference type="EMBL" id="PXYV01000063">
    <property type="protein sequence ID" value="PSR20438.1"/>
    <property type="molecule type" value="Genomic_DNA"/>
</dbReference>
<dbReference type="InterPro" id="IPR023346">
    <property type="entry name" value="Lysozyme-like_dom_sf"/>
</dbReference>
<dbReference type="GO" id="GO:0016020">
    <property type="term" value="C:membrane"/>
    <property type="evidence" value="ECO:0007669"/>
    <property type="project" value="InterPro"/>
</dbReference>
<proteinExistence type="inferred from homology"/>
<keyword evidence="2" id="KW-1133">Transmembrane helix</keyword>
<sequence>MAKRRVRRVVRVRFAMGVAVLLLWAIAYGYWAPFPFQPTIVATAHHEHLSPYVVAAVIRVESRFRPDAVSNRGAIGLMQLMPTSAQWILVQMGRHGPLDLRNPQTNIQLGSWYLHYLLATYHGNLTLALAAYNGGPRTVDDWLSAKILSPHERGYARIPYPETANFVRRVRMFETVYRIMYVWV</sequence>
<dbReference type="Proteomes" id="UP000241848">
    <property type="component" value="Unassembled WGS sequence"/>
</dbReference>
<organism evidence="4 5">
    <name type="scientific">Sulfobacillus acidophilus</name>
    <dbReference type="NCBI Taxonomy" id="53633"/>
    <lineage>
        <taxon>Bacteria</taxon>
        <taxon>Bacillati</taxon>
        <taxon>Bacillota</taxon>
        <taxon>Clostridia</taxon>
        <taxon>Eubacteriales</taxon>
        <taxon>Clostridiales Family XVII. Incertae Sedis</taxon>
        <taxon>Sulfobacillus</taxon>
    </lineage>
</organism>
<dbReference type="AlphaFoldDB" id="A0A2T2WDY8"/>
<evidence type="ECO:0000256" key="2">
    <source>
        <dbReference type="SAM" id="Phobius"/>
    </source>
</evidence>
<evidence type="ECO:0000313" key="4">
    <source>
        <dbReference type="EMBL" id="PSR20438.1"/>
    </source>
</evidence>
<comment type="caution">
    <text evidence="4">The sequence shown here is derived from an EMBL/GenBank/DDBJ whole genome shotgun (WGS) entry which is preliminary data.</text>
</comment>
<protein>
    <submittedName>
        <fullName evidence="4">Lytic transglycosylase</fullName>
    </submittedName>
</protein>
<dbReference type="Pfam" id="PF01464">
    <property type="entry name" value="SLT"/>
    <property type="match status" value="1"/>
</dbReference>
<feature type="transmembrane region" description="Helical" evidence="2">
    <location>
        <begin position="12"/>
        <end position="31"/>
    </location>
</feature>
<dbReference type="CDD" id="cd16896">
    <property type="entry name" value="LT_Slt70-like"/>
    <property type="match status" value="1"/>
</dbReference>
<feature type="domain" description="Transglycosylase SLT" evidence="3">
    <location>
        <begin position="42"/>
        <end position="145"/>
    </location>
</feature>
<dbReference type="GO" id="GO:0008933">
    <property type="term" value="F:peptidoglycan lytic transglycosylase activity"/>
    <property type="evidence" value="ECO:0007669"/>
    <property type="project" value="InterPro"/>
</dbReference>
<dbReference type="InterPro" id="IPR008258">
    <property type="entry name" value="Transglycosylase_SLT_dom_1"/>
</dbReference>
<dbReference type="PANTHER" id="PTHR37423:SF2">
    <property type="entry name" value="MEMBRANE-BOUND LYTIC MUREIN TRANSGLYCOSYLASE C"/>
    <property type="match status" value="1"/>
</dbReference>
<dbReference type="InterPro" id="IPR000189">
    <property type="entry name" value="Transglyc_AS"/>
</dbReference>
<reference evidence="4 5" key="1">
    <citation type="journal article" date="2014" name="BMC Genomics">
        <title>Comparison of environmental and isolate Sulfobacillus genomes reveals diverse carbon, sulfur, nitrogen, and hydrogen metabolisms.</title>
        <authorList>
            <person name="Justice N.B."/>
            <person name="Norman A."/>
            <person name="Brown C.T."/>
            <person name="Singh A."/>
            <person name="Thomas B.C."/>
            <person name="Banfield J.F."/>
        </authorList>
    </citation>
    <scope>NUCLEOTIDE SEQUENCE [LARGE SCALE GENOMIC DNA]</scope>
    <source>
        <strain evidence="4">AMDSBA3</strain>
    </source>
</reference>
<evidence type="ECO:0000313" key="5">
    <source>
        <dbReference type="Proteomes" id="UP000241848"/>
    </source>
</evidence>
<keyword evidence="2" id="KW-0812">Transmembrane</keyword>
<evidence type="ECO:0000259" key="3">
    <source>
        <dbReference type="Pfam" id="PF01464"/>
    </source>
</evidence>
<dbReference type="PANTHER" id="PTHR37423">
    <property type="entry name" value="SOLUBLE LYTIC MUREIN TRANSGLYCOSYLASE-RELATED"/>
    <property type="match status" value="1"/>
</dbReference>
<gene>
    <name evidence="4" type="ORF">C7B45_15025</name>
</gene>
<name>A0A2T2WDY8_9FIRM</name>